<dbReference type="EMBL" id="ARYM01000004">
    <property type="protein sequence ID" value="KCZ99697.1"/>
    <property type="molecule type" value="Genomic_DNA"/>
</dbReference>
<dbReference type="GO" id="GO:0004252">
    <property type="term" value="F:serine-type endopeptidase activity"/>
    <property type="evidence" value="ECO:0007669"/>
    <property type="project" value="InterPro"/>
</dbReference>
<keyword evidence="3" id="KW-1185">Reference proteome</keyword>
<organism evidence="2 3">
    <name type="scientific">Hyphomonas polymorpha PS728</name>
    <dbReference type="NCBI Taxonomy" id="1280954"/>
    <lineage>
        <taxon>Bacteria</taxon>
        <taxon>Pseudomonadati</taxon>
        <taxon>Pseudomonadota</taxon>
        <taxon>Alphaproteobacteria</taxon>
        <taxon>Hyphomonadales</taxon>
        <taxon>Hyphomonadaceae</taxon>
        <taxon>Hyphomonas</taxon>
    </lineage>
</organism>
<accession>A0A062VBB3</accession>
<sequence>MARDLLAAALMAALRLSRVNLLLLAVMMTGIGLAVLRPQELILYNPSASLPTGFYVRTEGELVLGVIVTIRSVDAAPEYAARRNFTDAGDRFLKRIAAVEGDTVCAEGRKIRINNVAIAERAETDPAGDPLPSWNGCVTLEDDEVFLLGDHPGSFDGRYWGVSQRADLTGPWQPVP</sequence>
<proteinExistence type="predicted"/>
<dbReference type="PATRIC" id="fig|1280954.3.peg.1003"/>
<gene>
    <name evidence="2" type="ORF">HPO_04900</name>
</gene>
<evidence type="ECO:0000313" key="2">
    <source>
        <dbReference type="EMBL" id="KCZ99697.1"/>
    </source>
</evidence>
<evidence type="ECO:0000259" key="1">
    <source>
        <dbReference type="Pfam" id="PF10502"/>
    </source>
</evidence>
<dbReference type="AlphaFoldDB" id="A0A062VBB3"/>
<comment type="caution">
    <text evidence="2">The sequence shown here is derived from an EMBL/GenBank/DDBJ whole genome shotgun (WGS) entry which is preliminary data.</text>
</comment>
<protein>
    <recommendedName>
        <fullName evidence="1">Peptidase S26 domain-containing protein</fullName>
    </recommendedName>
</protein>
<feature type="domain" description="Peptidase S26" evidence="1">
    <location>
        <begin position="22"/>
        <end position="171"/>
    </location>
</feature>
<dbReference type="eggNOG" id="COG4959">
    <property type="taxonomic scope" value="Bacteria"/>
</dbReference>
<reference evidence="2 3" key="1">
    <citation type="journal article" date="2014" name="Antonie Van Leeuwenhoek">
        <title>Hyphomonas beringensis sp. nov. and Hyphomonas chukchiensis sp. nov., isolated from surface seawater of the Bering Sea and Chukchi Sea.</title>
        <authorList>
            <person name="Li C."/>
            <person name="Lai Q."/>
            <person name="Li G."/>
            <person name="Dong C."/>
            <person name="Wang J."/>
            <person name="Liao Y."/>
            <person name="Shao Z."/>
        </authorList>
    </citation>
    <scope>NUCLEOTIDE SEQUENCE [LARGE SCALE GENOMIC DNA]</scope>
    <source>
        <strain evidence="2 3">PS728</strain>
    </source>
</reference>
<dbReference type="GO" id="GO:0006465">
    <property type="term" value="P:signal peptide processing"/>
    <property type="evidence" value="ECO:0007669"/>
    <property type="project" value="InterPro"/>
</dbReference>
<dbReference type="Pfam" id="PF10502">
    <property type="entry name" value="Peptidase_S26"/>
    <property type="match status" value="1"/>
</dbReference>
<name>A0A062VBB3_9PROT</name>
<dbReference type="InterPro" id="IPR019533">
    <property type="entry name" value="Peptidase_S26"/>
</dbReference>
<dbReference type="MEROPS" id="S26.014"/>
<dbReference type="RefSeq" id="WP_035595218.1">
    <property type="nucleotide sequence ID" value="NZ_ARYM01000004.1"/>
</dbReference>
<dbReference type="OrthoDB" id="5360818at2"/>
<dbReference type="Gene3D" id="2.10.109.10">
    <property type="entry name" value="Umud Fragment, subunit A"/>
    <property type="match status" value="1"/>
</dbReference>
<evidence type="ECO:0000313" key="3">
    <source>
        <dbReference type="Proteomes" id="UP000027100"/>
    </source>
</evidence>
<dbReference type="STRING" id="1280954.HPO_04900"/>
<dbReference type="SUPFAM" id="SSF51306">
    <property type="entry name" value="LexA/Signal peptidase"/>
    <property type="match status" value="1"/>
</dbReference>
<dbReference type="InterPro" id="IPR036286">
    <property type="entry name" value="LexA/Signal_pep-like_sf"/>
</dbReference>
<dbReference type="Proteomes" id="UP000027100">
    <property type="component" value="Unassembled WGS sequence"/>
</dbReference>